<evidence type="ECO:0000313" key="9">
    <source>
        <dbReference type="Proteomes" id="UP001165289"/>
    </source>
</evidence>
<feature type="domain" description="Glycoside hydrolase family 5" evidence="6">
    <location>
        <begin position="70"/>
        <end position="327"/>
    </location>
</feature>
<protein>
    <submittedName>
        <fullName evidence="8">Endoglycoceramidase-like</fullName>
    </submittedName>
</protein>
<dbReference type="GO" id="GO:1901136">
    <property type="term" value="P:carbohydrate derivative catabolic process"/>
    <property type="evidence" value="ECO:0007669"/>
    <property type="project" value="UniProtKB-ARBA"/>
</dbReference>
<proteinExistence type="inferred from homology"/>
<dbReference type="AlphaFoldDB" id="A0AAV7JTF8"/>
<evidence type="ECO:0000256" key="5">
    <source>
        <dbReference type="SAM" id="SignalP"/>
    </source>
</evidence>
<dbReference type="InterPro" id="IPR052066">
    <property type="entry name" value="Glycosphingolipid_Hydrolases"/>
</dbReference>
<gene>
    <name evidence="8" type="ORF">LOD99_7288</name>
</gene>
<dbReference type="PANTHER" id="PTHR31308:SF3">
    <property type="entry name" value="ENDOGLYCOCERAMIDASE"/>
    <property type="match status" value="1"/>
</dbReference>
<evidence type="ECO:0000256" key="1">
    <source>
        <dbReference type="ARBA" id="ARBA00005641"/>
    </source>
</evidence>
<keyword evidence="2 4" id="KW-0378">Hydrolase</keyword>
<feature type="signal peptide" evidence="5">
    <location>
        <begin position="1"/>
        <end position="22"/>
    </location>
</feature>
<dbReference type="GO" id="GO:0000272">
    <property type="term" value="P:polysaccharide catabolic process"/>
    <property type="evidence" value="ECO:0007669"/>
    <property type="project" value="InterPro"/>
</dbReference>
<keyword evidence="5" id="KW-0732">Signal</keyword>
<evidence type="ECO:0000313" key="8">
    <source>
        <dbReference type="EMBL" id="KAI6652273.1"/>
    </source>
</evidence>
<dbReference type="InterPro" id="IPR017853">
    <property type="entry name" value="GH"/>
</dbReference>
<sequence length="472" mass="54823">MFFRYTYIFTLFLTTLLHVTTASTTTDNIRIEPSTSRFIDQYGRERIFHGINAVYKRAPYLPVAPADWVINQKVLTKFKSLGINVLRLGLMYVGAMPRKGWLNSTYFDSVETLVKLCQDNGIYTLLDAHQDLFSERFGGDGFPSWSLIQGNAKSFPYPYNETNLSWELYYMTEIVNSGFGYFYNNTDNLQYYYTQFWSESAKRFAKYSHMLGYELMNEPWPGDVFQDILIALPYKAYKQNLQPLYDTLSKEIWIQDPDHLVFFETITWDLECSGIEHVPGYAVNANKTVLSYHYYVPPQFFLNDTIFHKFRVRDKFSCGSMLTEFEAWNGETDDFKEVLKTADEWKESWIGWLSNPLALFSNSASFLSTFAHPYPQIVAGRISVMNFEPESNIFTLSYITNTKITSNETVIFVNKEMHYPNDFSINSTPTVGITIKRNDDNYHIIVYHNNNISNNGITVKITISPKTELNNL</sequence>
<evidence type="ECO:0000256" key="2">
    <source>
        <dbReference type="ARBA" id="ARBA00022801"/>
    </source>
</evidence>
<reference evidence="8 9" key="1">
    <citation type="journal article" date="2023" name="BMC Biol.">
        <title>The compact genome of the sponge Oopsacas minuta (Hexactinellida) is lacking key metazoan core genes.</title>
        <authorList>
            <person name="Santini S."/>
            <person name="Schenkelaars Q."/>
            <person name="Jourda C."/>
            <person name="Duchesne M."/>
            <person name="Belahbib H."/>
            <person name="Rocher C."/>
            <person name="Selva M."/>
            <person name="Riesgo A."/>
            <person name="Vervoort M."/>
            <person name="Leys S.P."/>
            <person name="Kodjabachian L."/>
            <person name="Le Bivic A."/>
            <person name="Borchiellini C."/>
            <person name="Claverie J.M."/>
            <person name="Renard E."/>
        </authorList>
    </citation>
    <scope>NUCLEOTIDE SEQUENCE [LARGE SCALE GENOMIC DNA]</scope>
    <source>
        <strain evidence="8">SPO-2</strain>
    </source>
</reference>
<comment type="caution">
    <text evidence="8">The sequence shown here is derived from an EMBL/GenBank/DDBJ whole genome shotgun (WGS) entry which is preliminary data.</text>
</comment>
<comment type="similarity">
    <text evidence="1 4">Belongs to the glycosyl hydrolase 5 (cellulase A) family.</text>
</comment>
<keyword evidence="9" id="KW-1185">Reference proteome</keyword>
<dbReference type="InterPro" id="IPR001547">
    <property type="entry name" value="Glyco_hydro_5"/>
</dbReference>
<evidence type="ECO:0000256" key="3">
    <source>
        <dbReference type="ARBA" id="ARBA00023295"/>
    </source>
</evidence>
<dbReference type="InterPro" id="IPR041036">
    <property type="entry name" value="GH5_C"/>
</dbReference>
<accession>A0AAV7JTF8</accession>
<organism evidence="8 9">
    <name type="scientific">Oopsacas minuta</name>
    <dbReference type="NCBI Taxonomy" id="111878"/>
    <lineage>
        <taxon>Eukaryota</taxon>
        <taxon>Metazoa</taxon>
        <taxon>Porifera</taxon>
        <taxon>Hexactinellida</taxon>
        <taxon>Hexasterophora</taxon>
        <taxon>Lyssacinosida</taxon>
        <taxon>Leucopsacidae</taxon>
        <taxon>Oopsacas</taxon>
    </lineage>
</organism>
<evidence type="ECO:0000259" key="6">
    <source>
        <dbReference type="Pfam" id="PF00150"/>
    </source>
</evidence>
<dbReference type="Proteomes" id="UP001165289">
    <property type="component" value="Unassembled WGS sequence"/>
</dbReference>
<keyword evidence="3 4" id="KW-0326">Glycosidase</keyword>
<dbReference type="InterPro" id="IPR013780">
    <property type="entry name" value="Glyco_hydro_b"/>
</dbReference>
<feature type="domain" description="Glycoside hydrolase family 5 C-terminal" evidence="7">
    <location>
        <begin position="373"/>
        <end position="461"/>
    </location>
</feature>
<dbReference type="GO" id="GO:0004553">
    <property type="term" value="F:hydrolase activity, hydrolyzing O-glycosyl compounds"/>
    <property type="evidence" value="ECO:0007669"/>
    <property type="project" value="InterPro"/>
</dbReference>
<dbReference type="GO" id="GO:0016042">
    <property type="term" value="P:lipid catabolic process"/>
    <property type="evidence" value="ECO:0007669"/>
    <property type="project" value="UniProtKB-ARBA"/>
</dbReference>
<dbReference type="Gene3D" id="2.60.40.1180">
    <property type="entry name" value="Golgi alpha-mannosidase II"/>
    <property type="match status" value="1"/>
</dbReference>
<dbReference type="Gene3D" id="3.20.20.80">
    <property type="entry name" value="Glycosidases"/>
    <property type="match status" value="1"/>
</dbReference>
<feature type="chain" id="PRO_5043540936" evidence="5">
    <location>
        <begin position="23"/>
        <end position="472"/>
    </location>
</feature>
<evidence type="ECO:0000259" key="7">
    <source>
        <dbReference type="Pfam" id="PF18564"/>
    </source>
</evidence>
<dbReference type="PANTHER" id="PTHR31308">
    <property type="match status" value="1"/>
</dbReference>
<dbReference type="Pfam" id="PF00150">
    <property type="entry name" value="Cellulase"/>
    <property type="match status" value="1"/>
</dbReference>
<dbReference type="SUPFAM" id="SSF51445">
    <property type="entry name" value="(Trans)glycosidases"/>
    <property type="match status" value="1"/>
</dbReference>
<dbReference type="EMBL" id="JAKMXF010000299">
    <property type="protein sequence ID" value="KAI6652273.1"/>
    <property type="molecule type" value="Genomic_DNA"/>
</dbReference>
<name>A0AAV7JTF8_9METZ</name>
<dbReference type="Pfam" id="PF18564">
    <property type="entry name" value="Glyco_hydro_5_C"/>
    <property type="match status" value="1"/>
</dbReference>
<evidence type="ECO:0000256" key="4">
    <source>
        <dbReference type="RuleBase" id="RU361153"/>
    </source>
</evidence>